<accession>A0A1G5RZS4</accession>
<name>A0A1G5RZS4_PSEXY</name>
<dbReference type="InterPro" id="IPR013783">
    <property type="entry name" value="Ig-like_fold"/>
</dbReference>
<keyword evidence="1" id="KW-0732">Signal</keyword>
<proteinExistence type="predicted"/>
<dbReference type="GO" id="GO:0030246">
    <property type="term" value="F:carbohydrate binding"/>
    <property type="evidence" value="ECO:0007669"/>
    <property type="project" value="InterPro"/>
</dbReference>
<feature type="chain" id="PRO_5011556998" evidence="1">
    <location>
        <begin position="31"/>
        <end position="267"/>
    </location>
</feature>
<dbReference type="InterPro" id="IPR002102">
    <property type="entry name" value="Cohesin_dom"/>
</dbReference>
<feature type="signal peptide" evidence="1">
    <location>
        <begin position="1"/>
        <end position="30"/>
    </location>
</feature>
<organism evidence="3 4">
    <name type="scientific">Pseudobutyrivibrio xylanivorans</name>
    <dbReference type="NCBI Taxonomy" id="185007"/>
    <lineage>
        <taxon>Bacteria</taxon>
        <taxon>Bacillati</taxon>
        <taxon>Bacillota</taxon>
        <taxon>Clostridia</taxon>
        <taxon>Lachnospirales</taxon>
        <taxon>Lachnospiraceae</taxon>
        <taxon>Pseudobutyrivibrio</taxon>
    </lineage>
</organism>
<evidence type="ECO:0000259" key="2">
    <source>
        <dbReference type="Pfam" id="PF00963"/>
    </source>
</evidence>
<dbReference type="Gene3D" id="2.60.40.10">
    <property type="entry name" value="Immunoglobulins"/>
    <property type="match status" value="1"/>
</dbReference>
<sequence length="267" mass="28735">MMNKNLRRAVVLGMAAITLLTGIPATPVLAAEKAPVHTSVQSTGKGDSQKVTVKVTLDKTTVTDGRVAVEYDPAVLELKSDSEGIKFADADVNKAFEDGASKGVAYAFVGDAPKSVKGTLMTVQFTVKKGLQSQKTTIGTKVYGINNEEAAVVEETVLEDVVEVGRPKLKKPSISGIDQTLLGVLVRWNKDANADGYVVYRSTSKNGKYTKLATVSGVNGYWNLSVENNKTYYYKVVSYQGSGKDRVYSEESAPVSIKVKKFFGLFG</sequence>
<dbReference type="GO" id="GO:0000272">
    <property type="term" value="P:polysaccharide catabolic process"/>
    <property type="evidence" value="ECO:0007669"/>
    <property type="project" value="InterPro"/>
</dbReference>
<dbReference type="EMBL" id="FMWK01000008">
    <property type="protein sequence ID" value="SCZ79407.1"/>
    <property type="molecule type" value="Genomic_DNA"/>
</dbReference>
<dbReference type="Pfam" id="PF00963">
    <property type="entry name" value="Cohesin"/>
    <property type="match status" value="1"/>
</dbReference>
<feature type="domain" description="Cohesin" evidence="2">
    <location>
        <begin position="44"/>
        <end position="147"/>
    </location>
</feature>
<gene>
    <name evidence="3" type="ORF">SAMN02910350_01779</name>
</gene>
<dbReference type="SUPFAM" id="SSF49384">
    <property type="entry name" value="Carbohydrate-binding domain"/>
    <property type="match status" value="1"/>
</dbReference>
<evidence type="ECO:0000313" key="4">
    <source>
        <dbReference type="Proteomes" id="UP000199428"/>
    </source>
</evidence>
<dbReference type="InterPro" id="IPR008965">
    <property type="entry name" value="CBM2/CBM3_carb-bd_dom_sf"/>
</dbReference>
<dbReference type="Proteomes" id="UP000199428">
    <property type="component" value="Unassembled WGS sequence"/>
</dbReference>
<reference evidence="3 4" key="1">
    <citation type="submission" date="2016-10" db="EMBL/GenBank/DDBJ databases">
        <authorList>
            <person name="de Groot N.N."/>
        </authorList>
    </citation>
    <scope>NUCLEOTIDE SEQUENCE [LARGE SCALE GENOMIC DNA]</scope>
    <source>
        <strain evidence="3 4">DSM 10317</strain>
    </source>
</reference>
<dbReference type="Gene3D" id="2.60.40.680">
    <property type="match status" value="1"/>
</dbReference>
<dbReference type="AlphaFoldDB" id="A0A1G5RZS4"/>
<protein>
    <submittedName>
        <fullName evidence="3">Cohesin domain-containing protein</fullName>
    </submittedName>
</protein>
<evidence type="ECO:0000313" key="3">
    <source>
        <dbReference type="EMBL" id="SCZ79407.1"/>
    </source>
</evidence>
<evidence type="ECO:0000256" key="1">
    <source>
        <dbReference type="SAM" id="SignalP"/>
    </source>
</evidence>